<accession>A0A7G3NN49</accession>
<proteinExistence type="predicted"/>
<sequence length="31" mass="3451">MNESIPVIGSFIPYPGSRLPAEMVHPQQEII</sequence>
<dbReference type="EMBL" id="MN182748">
    <property type="protein sequence ID" value="QGW59494.1"/>
    <property type="molecule type" value="Genomic_DNA"/>
</dbReference>
<geneLocation type="plasmid" evidence="1">
    <name>p16ZR-187-IncFII-83-R</name>
</geneLocation>
<gene>
    <name evidence="1" type="ORF">IEMPFGIE_00045</name>
</gene>
<evidence type="ECO:0000313" key="1">
    <source>
        <dbReference type="EMBL" id="QGW59494.1"/>
    </source>
</evidence>
<protein>
    <submittedName>
        <fullName evidence="1">Uncharacterized protein</fullName>
    </submittedName>
</protein>
<name>A0A7G3NN49_KLEPN</name>
<dbReference type="AlphaFoldDB" id="A0A7G3NN49"/>
<reference evidence="1" key="1">
    <citation type="submission" date="2019-07" db="EMBL/GenBank/DDBJ databases">
        <authorList>
            <person name="Chen K."/>
            <person name="Xie M."/>
            <person name="Chen S."/>
        </authorList>
    </citation>
    <scope>NUCLEOTIDE SEQUENCE</scope>
    <source>
        <strain evidence="1">16ZR-187</strain>
        <plasmid evidence="1">p16ZR-187-IncFII-83-R</plasmid>
    </source>
</reference>
<keyword evidence="1" id="KW-0614">Plasmid</keyword>
<organism evidence="1">
    <name type="scientific">Klebsiella pneumoniae</name>
    <dbReference type="NCBI Taxonomy" id="573"/>
    <lineage>
        <taxon>Bacteria</taxon>
        <taxon>Pseudomonadati</taxon>
        <taxon>Pseudomonadota</taxon>
        <taxon>Gammaproteobacteria</taxon>
        <taxon>Enterobacterales</taxon>
        <taxon>Enterobacteriaceae</taxon>
        <taxon>Klebsiella/Raoultella group</taxon>
        <taxon>Klebsiella</taxon>
        <taxon>Klebsiella pneumoniae complex</taxon>
    </lineage>
</organism>